<dbReference type="EMBL" id="LFJJ01000111">
    <property type="protein sequence ID" value="KND59647.1"/>
    <property type="molecule type" value="Genomic_DNA"/>
</dbReference>
<dbReference type="RefSeq" id="WP_050454495.1">
    <property type="nucleotide sequence ID" value="NZ_LFJJ01000111.1"/>
</dbReference>
<name>A0A0L0MAD3_9BURK</name>
<dbReference type="InterPro" id="IPR007159">
    <property type="entry name" value="SpoVT-AbrB_dom"/>
</dbReference>
<dbReference type="SUPFAM" id="SSF89447">
    <property type="entry name" value="AbrB/MazE/MraZ-like"/>
    <property type="match status" value="1"/>
</dbReference>
<dbReference type="Pfam" id="PF04014">
    <property type="entry name" value="MazE_antitoxin"/>
    <property type="match status" value="1"/>
</dbReference>
<dbReference type="GO" id="GO:0003677">
    <property type="term" value="F:DNA binding"/>
    <property type="evidence" value="ECO:0007669"/>
    <property type="project" value="InterPro"/>
</dbReference>
<dbReference type="Gene3D" id="2.10.260.10">
    <property type="match status" value="1"/>
</dbReference>
<keyword evidence="3" id="KW-1185">Reference proteome</keyword>
<dbReference type="SMART" id="SM00966">
    <property type="entry name" value="SpoVT_AbrB"/>
    <property type="match status" value="1"/>
</dbReference>
<organism evidence="2 3">
    <name type="scientific">Candidatus Burkholderia verschuerenii</name>
    <dbReference type="NCBI Taxonomy" id="242163"/>
    <lineage>
        <taxon>Bacteria</taxon>
        <taxon>Pseudomonadati</taxon>
        <taxon>Pseudomonadota</taxon>
        <taxon>Betaproteobacteria</taxon>
        <taxon>Burkholderiales</taxon>
        <taxon>Burkholderiaceae</taxon>
        <taxon>Burkholderia</taxon>
    </lineage>
</organism>
<dbReference type="PANTHER" id="PTHR40516:SF1">
    <property type="entry name" value="ANTITOXIN CHPS-RELATED"/>
    <property type="match status" value="1"/>
</dbReference>
<evidence type="ECO:0000313" key="3">
    <source>
        <dbReference type="Proteomes" id="UP000036959"/>
    </source>
</evidence>
<evidence type="ECO:0000259" key="1">
    <source>
        <dbReference type="SMART" id="SM00966"/>
    </source>
</evidence>
<dbReference type="AlphaFoldDB" id="A0A0L0MAD3"/>
<feature type="domain" description="SpoVT-AbrB" evidence="1">
    <location>
        <begin position="6"/>
        <end position="51"/>
    </location>
</feature>
<sequence length="83" mass="9188">MELSIQKWGNSAAVRLPAALLDQVHLSLGDKLTVDVRPEGIVLIPARPKYSLEELVARCDPKASMPEDLAAWNNLKPVGREVW</sequence>
<accession>A0A0L0MAD3</accession>
<dbReference type="Proteomes" id="UP000036959">
    <property type="component" value="Unassembled WGS sequence"/>
</dbReference>
<dbReference type="PANTHER" id="PTHR40516">
    <property type="entry name" value="ANTITOXIN CHPS-RELATED"/>
    <property type="match status" value="1"/>
</dbReference>
<gene>
    <name evidence="2" type="ORF">BVER_00538</name>
</gene>
<protein>
    <submittedName>
        <fullName evidence="2">Programmed cell death antitoxin ChpS</fullName>
    </submittedName>
</protein>
<reference evidence="3" key="1">
    <citation type="submission" date="2015-06" db="EMBL/GenBank/DDBJ databases">
        <title>Comparative genomics of Burkholderia leaf nodule symbionts.</title>
        <authorList>
            <person name="Carlier A."/>
            <person name="Eberl L."/>
            <person name="Pinto-Carbo M."/>
        </authorList>
    </citation>
    <scope>NUCLEOTIDE SEQUENCE [LARGE SCALE GENOMIC DNA]</scope>
    <source>
        <strain evidence="3">UZHbot4</strain>
    </source>
</reference>
<dbReference type="OrthoDB" id="9795766at2"/>
<dbReference type="PATRIC" id="fig|242163.4.peg.660"/>
<proteinExistence type="predicted"/>
<comment type="caution">
    <text evidence="2">The sequence shown here is derived from an EMBL/GenBank/DDBJ whole genome shotgun (WGS) entry which is preliminary data.</text>
</comment>
<evidence type="ECO:0000313" key="2">
    <source>
        <dbReference type="EMBL" id="KND59647.1"/>
    </source>
</evidence>
<dbReference type="InterPro" id="IPR039052">
    <property type="entry name" value="Antitox_PemI-like"/>
</dbReference>
<dbReference type="GO" id="GO:0097351">
    <property type="term" value="F:toxin sequestering activity"/>
    <property type="evidence" value="ECO:0007669"/>
    <property type="project" value="InterPro"/>
</dbReference>
<dbReference type="InterPro" id="IPR037914">
    <property type="entry name" value="SpoVT-AbrB_sf"/>
</dbReference>